<comment type="similarity">
    <text evidence="14">Belongs to the ABC transporter superfamily. UvrA family.</text>
</comment>
<gene>
    <name evidence="18" type="ORF">A2909_01510</name>
</gene>
<keyword evidence="6" id="KW-0227">DNA damage</keyword>
<keyword evidence="8" id="KW-0863">Zinc-finger</keyword>
<reference evidence="18 19" key="1">
    <citation type="journal article" date="2016" name="Nat. Commun.">
        <title>Thousands of microbial genomes shed light on interconnected biogeochemical processes in an aquifer system.</title>
        <authorList>
            <person name="Anantharaman K."/>
            <person name="Brown C.T."/>
            <person name="Hug L.A."/>
            <person name="Sharon I."/>
            <person name="Castelle C.J."/>
            <person name="Probst A.J."/>
            <person name="Thomas B.C."/>
            <person name="Singh A."/>
            <person name="Wilkins M.J."/>
            <person name="Karaoz U."/>
            <person name="Brodie E.L."/>
            <person name="Williams K.H."/>
            <person name="Hubbard S.S."/>
            <person name="Banfield J.F."/>
        </authorList>
    </citation>
    <scope>NUCLEOTIDE SEQUENCE [LARGE SCALE GENOMIC DNA]</scope>
</reference>
<evidence type="ECO:0000256" key="11">
    <source>
        <dbReference type="ARBA" id="ARBA00022881"/>
    </source>
</evidence>
<keyword evidence="2" id="KW-0963">Cytoplasm</keyword>
<dbReference type="NCBIfam" id="NF001503">
    <property type="entry name" value="PRK00349.1"/>
    <property type="match status" value="1"/>
</dbReference>
<dbReference type="Pfam" id="PF17755">
    <property type="entry name" value="UvrA_DNA-bind"/>
    <property type="match status" value="1"/>
</dbReference>
<evidence type="ECO:0000256" key="2">
    <source>
        <dbReference type="ARBA" id="ARBA00022490"/>
    </source>
</evidence>
<evidence type="ECO:0000256" key="8">
    <source>
        <dbReference type="ARBA" id="ARBA00022771"/>
    </source>
</evidence>
<keyword evidence="10" id="KW-0067">ATP-binding</keyword>
<keyword evidence="3" id="KW-0479">Metal-binding</keyword>
<accession>A0A1G2LTC5</accession>
<dbReference type="GO" id="GO:0005737">
    <property type="term" value="C:cytoplasm"/>
    <property type="evidence" value="ECO:0007669"/>
    <property type="project" value="UniProtKB-SubCell"/>
</dbReference>
<dbReference type="Gene3D" id="1.10.8.280">
    <property type="entry name" value="ABC transporter ATPase domain-like"/>
    <property type="match status" value="1"/>
</dbReference>
<dbReference type="NCBIfam" id="TIGR00630">
    <property type="entry name" value="uvra"/>
    <property type="match status" value="1"/>
</dbReference>
<evidence type="ECO:0000259" key="17">
    <source>
        <dbReference type="PROSITE" id="PS50893"/>
    </source>
</evidence>
<dbReference type="AlphaFoldDB" id="A0A1G2LTC5"/>
<dbReference type="GO" id="GO:0009380">
    <property type="term" value="C:excinuclease repair complex"/>
    <property type="evidence" value="ECO:0007669"/>
    <property type="project" value="InterPro"/>
</dbReference>
<keyword evidence="11" id="KW-0267">Excision nuclease</keyword>
<dbReference type="InterPro" id="IPR017871">
    <property type="entry name" value="ABC_transporter-like_CS"/>
</dbReference>
<dbReference type="Gene3D" id="3.30.1490.20">
    <property type="entry name" value="ATP-grasp fold, A domain"/>
    <property type="match status" value="1"/>
</dbReference>
<proteinExistence type="inferred from homology"/>
<evidence type="ECO:0000256" key="3">
    <source>
        <dbReference type="ARBA" id="ARBA00022723"/>
    </source>
</evidence>
<evidence type="ECO:0000256" key="12">
    <source>
        <dbReference type="ARBA" id="ARBA00023125"/>
    </source>
</evidence>
<dbReference type="Proteomes" id="UP000178302">
    <property type="component" value="Unassembled WGS sequence"/>
</dbReference>
<dbReference type="Gene3D" id="1.20.1580.10">
    <property type="entry name" value="ABC transporter ATPase like domain"/>
    <property type="match status" value="2"/>
</dbReference>
<evidence type="ECO:0000256" key="4">
    <source>
        <dbReference type="ARBA" id="ARBA00022737"/>
    </source>
</evidence>
<evidence type="ECO:0000256" key="13">
    <source>
        <dbReference type="ARBA" id="ARBA00023204"/>
    </source>
</evidence>
<sequence>MSNGVNFIKIRGAKVHNLKNVDVDIPKNKLVVITGLSGSGKSSLAFDTVYAEAERRFVESLSSYARQFLGVKGKPEADSITGLSPAIAIDQKTITRNPRSTVGTITEIYDYLRILFARVGVPHCPCCKGKVEKQSIDQIIKNILSYAKDNFVFILAPVVDNKKGEHKKIFEDIQKNGFLRIKLDGGLMRVEEALDLTINPRKAHSISILVDRLLIDENTERARLAESIEIALRFGNGIVGIEVVERGASGAPDAGHPGNKQLKFSENLSCLKCGISMPTLEPRLFSFNNPHGACEYCSGLGRNLKVDPALVIPNKNLTLAEGAIRPWARASHKVGRQGWYYWQLENLADAHNFSMDVPVKNLPKKIVDLTLFGEKNGSLTSENGNSTSGCSISAPFEGVIPNLERRWRETDSEWTRSEIERYMKNEECDYCKGKRLNPEALSVSVAFKDMSEISDFSCEEALGFFKDILKKSVFKKEQVKIAEPLLKEILTRIQFLIDVGLEYLTLARSSTTLSGGEAQRVRLATQIGSGLSGVIYILDEPSIGLHPRDNDRLISTLKALRDLGNTVIVVEHDGFMIQEADWILDLGPGAGKHGGRVIFEGDFKNILKSSTLTGEYLSGRKKVKNDSPESESKTKNNFVLEIRGAAHNNLKNIDVKIPLGKLVCVSGVSGSGKSSLVNDTLGKCLMRHFYGSRDEPGRHKAINGIQNIDKVVIIDQSPIGRTPRSNPATYTGTFSLVRAIFSKTREAKIRGYKAGRFSFNVKGGRCESCEGNGVKKIEMHFLPDIYVECEECKGERYNKEALGIFYKDLNISQVLNLTCEEALNFFESIPQIENKLKTLVEVGLGYMKFGQPATTLSGGEAQRIKLATELSKKATGRTLYLLDEPTTGLHFEDIKNLLLILEKLAQKGNTVLVVEHNLEVLKNADWIIDLGPEGGDRGGYIVGEGTPEEIIKNKKSYTGEWLKKIRS</sequence>
<keyword evidence="9" id="KW-0862">Zinc</keyword>
<protein>
    <recommendedName>
        <fullName evidence="15">UvrABC system protein A</fullName>
    </recommendedName>
    <alternativeName>
        <fullName evidence="16">Excinuclease ABC subunit A</fullName>
    </alternativeName>
</protein>
<evidence type="ECO:0000256" key="14">
    <source>
        <dbReference type="ARBA" id="ARBA00038000"/>
    </source>
</evidence>
<dbReference type="Pfam" id="PF17760">
    <property type="entry name" value="UvrA_inter"/>
    <property type="match status" value="1"/>
</dbReference>
<feature type="domain" description="ABC transporter" evidence="17">
    <location>
        <begin position="342"/>
        <end position="613"/>
    </location>
</feature>
<feature type="domain" description="ABC transporter" evidence="17">
    <location>
        <begin position="632"/>
        <end position="963"/>
    </location>
</feature>
<dbReference type="InterPro" id="IPR027417">
    <property type="entry name" value="P-loop_NTPase"/>
</dbReference>
<dbReference type="GO" id="GO:0008270">
    <property type="term" value="F:zinc ion binding"/>
    <property type="evidence" value="ECO:0007669"/>
    <property type="project" value="UniProtKB-KW"/>
</dbReference>
<dbReference type="InterPro" id="IPR013815">
    <property type="entry name" value="ATP_grasp_subdomain_1"/>
</dbReference>
<name>A0A1G2LTC5_9BACT</name>
<dbReference type="PANTHER" id="PTHR43152">
    <property type="entry name" value="UVRABC SYSTEM PROTEIN A"/>
    <property type="match status" value="1"/>
</dbReference>
<evidence type="ECO:0000313" key="19">
    <source>
        <dbReference type="Proteomes" id="UP000178302"/>
    </source>
</evidence>
<dbReference type="PROSITE" id="PS50893">
    <property type="entry name" value="ABC_TRANSPORTER_2"/>
    <property type="match status" value="2"/>
</dbReference>
<evidence type="ECO:0000256" key="5">
    <source>
        <dbReference type="ARBA" id="ARBA00022741"/>
    </source>
</evidence>
<dbReference type="GO" id="GO:0006289">
    <property type="term" value="P:nucleotide-excision repair"/>
    <property type="evidence" value="ECO:0007669"/>
    <property type="project" value="InterPro"/>
</dbReference>
<evidence type="ECO:0000256" key="7">
    <source>
        <dbReference type="ARBA" id="ARBA00022769"/>
    </source>
</evidence>
<dbReference type="SUPFAM" id="SSF52540">
    <property type="entry name" value="P-loop containing nucleoside triphosphate hydrolases"/>
    <property type="match status" value="2"/>
</dbReference>
<dbReference type="Gene3D" id="3.40.50.300">
    <property type="entry name" value="P-loop containing nucleotide triphosphate hydrolases"/>
    <property type="match status" value="2"/>
</dbReference>
<dbReference type="InterPro" id="IPR041552">
    <property type="entry name" value="UvrA_DNA-bd"/>
</dbReference>
<keyword evidence="5" id="KW-0547">Nucleotide-binding</keyword>
<dbReference type="CDD" id="cd03271">
    <property type="entry name" value="ABC_UvrA_II"/>
    <property type="match status" value="1"/>
</dbReference>
<dbReference type="GO" id="GO:0005524">
    <property type="term" value="F:ATP binding"/>
    <property type="evidence" value="ECO:0007669"/>
    <property type="project" value="UniProtKB-KW"/>
</dbReference>
<keyword evidence="12" id="KW-0238">DNA-binding</keyword>
<dbReference type="GO" id="GO:0004518">
    <property type="term" value="F:nuclease activity"/>
    <property type="evidence" value="ECO:0007669"/>
    <property type="project" value="UniProtKB-KW"/>
</dbReference>
<dbReference type="InterPro" id="IPR041102">
    <property type="entry name" value="UvrA_inter"/>
</dbReference>
<keyword evidence="7" id="KW-0228">DNA excision</keyword>
<comment type="subcellular location">
    <subcellularLocation>
        <location evidence="1">Cytoplasm</location>
    </subcellularLocation>
</comment>
<evidence type="ECO:0000256" key="9">
    <source>
        <dbReference type="ARBA" id="ARBA00022833"/>
    </source>
</evidence>
<dbReference type="InterPro" id="IPR003439">
    <property type="entry name" value="ABC_transporter-like_ATP-bd"/>
</dbReference>
<dbReference type="GO" id="GO:0016887">
    <property type="term" value="F:ATP hydrolysis activity"/>
    <property type="evidence" value="ECO:0007669"/>
    <property type="project" value="InterPro"/>
</dbReference>
<dbReference type="PROSITE" id="PS00211">
    <property type="entry name" value="ABC_TRANSPORTER_1"/>
    <property type="match status" value="2"/>
</dbReference>
<keyword evidence="4" id="KW-0677">Repeat</keyword>
<evidence type="ECO:0000256" key="1">
    <source>
        <dbReference type="ARBA" id="ARBA00004496"/>
    </source>
</evidence>
<evidence type="ECO:0000313" key="18">
    <source>
        <dbReference type="EMBL" id="OHA14898.1"/>
    </source>
</evidence>
<evidence type="ECO:0000256" key="16">
    <source>
        <dbReference type="ARBA" id="ARBA00042156"/>
    </source>
</evidence>
<dbReference type="PANTHER" id="PTHR43152:SF3">
    <property type="entry name" value="UVRABC SYSTEM PROTEIN A"/>
    <property type="match status" value="1"/>
</dbReference>
<evidence type="ECO:0000256" key="6">
    <source>
        <dbReference type="ARBA" id="ARBA00022763"/>
    </source>
</evidence>
<evidence type="ECO:0000256" key="10">
    <source>
        <dbReference type="ARBA" id="ARBA00022840"/>
    </source>
</evidence>
<comment type="caution">
    <text evidence="18">The sequence shown here is derived from an EMBL/GenBank/DDBJ whole genome shotgun (WGS) entry which is preliminary data.</text>
</comment>
<evidence type="ECO:0000256" key="15">
    <source>
        <dbReference type="ARBA" id="ARBA00039316"/>
    </source>
</evidence>
<dbReference type="InterPro" id="IPR004602">
    <property type="entry name" value="UvrA"/>
</dbReference>
<keyword evidence="13" id="KW-0234">DNA repair</keyword>
<organism evidence="18 19">
    <name type="scientific">Candidatus Tagabacteria bacterium RIFCSPLOWO2_01_FULL_39_11</name>
    <dbReference type="NCBI Taxonomy" id="1802295"/>
    <lineage>
        <taxon>Bacteria</taxon>
        <taxon>Candidatus Tagaibacteriota</taxon>
    </lineage>
</organism>
<dbReference type="GO" id="GO:0003677">
    <property type="term" value="F:DNA binding"/>
    <property type="evidence" value="ECO:0007669"/>
    <property type="project" value="UniProtKB-KW"/>
</dbReference>
<dbReference type="EMBL" id="MHQZ01000002">
    <property type="protein sequence ID" value="OHA14898.1"/>
    <property type="molecule type" value="Genomic_DNA"/>
</dbReference>